<dbReference type="PaxDb" id="2711-XP_006468841.1"/>
<evidence type="ECO:0000256" key="3">
    <source>
        <dbReference type="ARBA" id="ARBA00023163"/>
    </source>
</evidence>
<evidence type="ECO:0000256" key="2">
    <source>
        <dbReference type="ARBA" id="ARBA00023125"/>
    </source>
</evidence>
<dbReference type="PROSITE" id="PS51005">
    <property type="entry name" value="NAC"/>
    <property type="match status" value="1"/>
</dbReference>
<dbReference type="Gene3D" id="2.170.150.80">
    <property type="entry name" value="NAC domain"/>
    <property type="match status" value="1"/>
</dbReference>
<organism evidence="7 8">
    <name type="scientific">Citrus sinensis</name>
    <name type="common">Sweet orange</name>
    <name type="synonym">Citrus aurantium var. sinensis</name>
    <dbReference type="NCBI Taxonomy" id="2711"/>
    <lineage>
        <taxon>Eukaryota</taxon>
        <taxon>Viridiplantae</taxon>
        <taxon>Streptophyta</taxon>
        <taxon>Embryophyta</taxon>
        <taxon>Tracheophyta</taxon>
        <taxon>Spermatophyta</taxon>
        <taxon>Magnoliopsida</taxon>
        <taxon>eudicotyledons</taxon>
        <taxon>Gunneridae</taxon>
        <taxon>Pentapetalae</taxon>
        <taxon>rosids</taxon>
        <taxon>malvids</taxon>
        <taxon>Sapindales</taxon>
        <taxon>Rutaceae</taxon>
        <taxon>Aurantioideae</taxon>
        <taxon>Citrus</taxon>
    </lineage>
</organism>
<feature type="domain" description="NAC" evidence="6">
    <location>
        <begin position="15"/>
        <end position="172"/>
    </location>
</feature>
<protein>
    <recommendedName>
        <fullName evidence="6">NAC domain-containing protein</fullName>
    </recommendedName>
</protein>
<dbReference type="PANTHER" id="PTHR31719">
    <property type="entry name" value="NAC TRANSCRIPTION FACTOR 56"/>
    <property type="match status" value="1"/>
</dbReference>
<keyword evidence="1" id="KW-0805">Transcription regulation</keyword>
<evidence type="ECO:0000313" key="7">
    <source>
        <dbReference type="EMBL" id="KDO63853.1"/>
    </source>
</evidence>
<dbReference type="STRING" id="2711.A0A067F930"/>
<evidence type="ECO:0000259" key="6">
    <source>
        <dbReference type="PROSITE" id="PS51005"/>
    </source>
</evidence>
<dbReference type="GO" id="GO:0003677">
    <property type="term" value="F:DNA binding"/>
    <property type="evidence" value="ECO:0007669"/>
    <property type="project" value="UniProtKB-KW"/>
</dbReference>
<dbReference type="EMBL" id="KK784910">
    <property type="protein sequence ID" value="KDO63853.1"/>
    <property type="molecule type" value="Genomic_DNA"/>
</dbReference>
<dbReference type="Proteomes" id="UP000027120">
    <property type="component" value="Unassembled WGS sequence"/>
</dbReference>
<feature type="region of interest" description="Disordered" evidence="5">
    <location>
        <begin position="211"/>
        <end position="245"/>
    </location>
</feature>
<evidence type="ECO:0000256" key="1">
    <source>
        <dbReference type="ARBA" id="ARBA00023015"/>
    </source>
</evidence>
<evidence type="ECO:0000256" key="4">
    <source>
        <dbReference type="ARBA" id="ARBA00023242"/>
    </source>
</evidence>
<gene>
    <name evidence="7" type="ORF">CISIN_1g025990mg</name>
</gene>
<dbReference type="SMR" id="A0A067F930"/>
<keyword evidence="2" id="KW-0238">DNA-binding</keyword>
<accession>A0A067F930</accession>
<reference evidence="7 8" key="1">
    <citation type="submission" date="2014-04" db="EMBL/GenBank/DDBJ databases">
        <authorList>
            <consortium name="International Citrus Genome Consortium"/>
            <person name="Gmitter F."/>
            <person name="Chen C."/>
            <person name="Farmerie W."/>
            <person name="Harkins T."/>
            <person name="Desany B."/>
            <person name="Mohiuddin M."/>
            <person name="Kodira C."/>
            <person name="Borodovsky M."/>
            <person name="Lomsadze A."/>
            <person name="Burns P."/>
            <person name="Jenkins J."/>
            <person name="Prochnik S."/>
            <person name="Shu S."/>
            <person name="Chapman J."/>
            <person name="Pitluck S."/>
            <person name="Schmutz J."/>
            <person name="Rokhsar D."/>
        </authorList>
    </citation>
    <scope>NUCLEOTIDE SEQUENCE</scope>
</reference>
<keyword evidence="4" id="KW-0539">Nucleus</keyword>
<proteinExistence type="predicted"/>
<keyword evidence="8" id="KW-1185">Reference proteome</keyword>
<sequence>MEKQNNYVVNGGLKLPIGYRFRPTDEELVVHYLKRKVFGLPLPASIIPELDVFQSHPLGLPGDMKEKKRYFFSNIRNESAIDNDGKCKIAAGSGYWKPVGKNRQILASGTKQVVGIRKTLIFCEGKRGHETKTQWVMHQYHLVAIATNTNLTQPVFKMVIIGDWVVYRIFQRKKKPKKRGVVSSNNLNITKNSHKNQLQVIDFSVIEADQTDLLGPPPQPVSSCSSEITADELSPSVLDQEETSA</sequence>
<dbReference type="eggNOG" id="ENOG502S02N">
    <property type="taxonomic scope" value="Eukaryota"/>
</dbReference>
<name>A0A067F930_CITSI</name>
<dbReference type="SUPFAM" id="SSF101941">
    <property type="entry name" value="NAC domain"/>
    <property type="match status" value="1"/>
</dbReference>
<dbReference type="InterPro" id="IPR003441">
    <property type="entry name" value="NAC-dom"/>
</dbReference>
<evidence type="ECO:0000313" key="8">
    <source>
        <dbReference type="Proteomes" id="UP000027120"/>
    </source>
</evidence>
<dbReference type="AlphaFoldDB" id="A0A067F930"/>
<evidence type="ECO:0000256" key="5">
    <source>
        <dbReference type="SAM" id="MobiDB-lite"/>
    </source>
</evidence>
<dbReference type="InterPro" id="IPR036093">
    <property type="entry name" value="NAC_dom_sf"/>
</dbReference>
<keyword evidence="3" id="KW-0804">Transcription</keyword>
<dbReference type="GO" id="GO:0006355">
    <property type="term" value="P:regulation of DNA-templated transcription"/>
    <property type="evidence" value="ECO:0007669"/>
    <property type="project" value="InterPro"/>
</dbReference>
<dbReference type="Pfam" id="PF02365">
    <property type="entry name" value="NAM"/>
    <property type="match status" value="1"/>
</dbReference>
<dbReference type="PANTHER" id="PTHR31719:SF176">
    <property type="entry name" value="NAC DOMAIN CONTAINING PROTEIN 84"/>
    <property type="match status" value="1"/>
</dbReference>